<keyword evidence="3 5" id="KW-1133">Transmembrane helix</keyword>
<gene>
    <name evidence="6" type="ORF">SAMN05216551_102346</name>
</gene>
<dbReference type="Proteomes" id="UP000243719">
    <property type="component" value="Unassembled WGS sequence"/>
</dbReference>
<evidence type="ECO:0000256" key="2">
    <source>
        <dbReference type="ARBA" id="ARBA00022692"/>
    </source>
</evidence>
<sequence>MFGELSLCGVFVPFLLAMSLVALVLAMLASRCLARLRLHRLFAWQPAVGLSIFVILFGSLIELAHLFEN</sequence>
<keyword evidence="1" id="KW-1003">Cell membrane</keyword>
<dbReference type="OrthoDB" id="6054096at2"/>
<evidence type="ECO:0000256" key="4">
    <source>
        <dbReference type="ARBA" id="ARBA00023136"/>
    </source>
</evidence>
<feature type="transmembrane region" description="Helical" evidence="5">
    <location>
        <begin position="41"/>
        <end position="61"/>
    </location>
</feature>
<keyword evidence="2 5" id="KW-0812">Transmembrane</keyword>
<dbReference type="Pfam" id="PF07869">
    <property type="entry name" value="DUF1656"/>
    <property type="match status" value="1"/>
</dbReference>
<evidence type="ECO:0000256" key="3">
    <source>
        <dbReference type="ARBA" id="ARBA00022989"/>
    </source>
</evidence>
<evidence type="ECO:0000256" key="5">
    <source>
        <dbReference type="SAM" id="Phobius"/>
    </source>
</evidence>
<evidence type="ECO:0000256" key="1">
    <source>
        <dbReference type="ARBA" id="ARBA00022475"/>
    </source>
</evidence>
<keyword evidence="7" id="KW-1185">Reference proteome</keyword>
<proteinExistence type="predicted"/>
<dbReference type="EMBL" id="FNLO01000002">
    <property type="protein sequence ID" value="SDV47184.1"/>
    <property type="molecule type" value="Genomic_DNA"/>
</dbReference>
<organism evidence="6 7">
    <name type="scientific">Chitinasiproducens palmae</name>
    <dbReference type="NCBI Taxonomy" id="1770053"/>
    <lineage>
        <taxon>Bacteria</taxon>
        <taxon>Pseudomonadati</taxon>
        <taxon>Pseudomonadota</taxon>
        <taxon>Betaproteobacteria</taxon>
        <taxon>Burkholderiales</taxon>
        <taxon>Burkholderiaceae</taxon>
        <taxon>Chitinasiproducens</taxon>
    </lineage>
</organism>
<name>A0A1H2PN27_9BURK</name>
<dbReference type="RefSeq" id="WP_091906007.1">
    <property type="nucleotide sequence ID" value="NZ_FNLO01000002.1"/>
</dbReference>
<dbReference type="STRING" id="1770053.SAMN05216551_102346"/>
<dbReference type="AlphaFoldDB" id="A0A1H2PN27"/>
<accession>A0A1H2PN27</accession>
<dbReference type="InterPro" id="IPR012451">
    <property type="entry name" value="DUF1656"/>
</dbReference>
<evidence type="ECO:0008006" key="8">
    <source>
        <dbReference type="Google" id="ProtNLM"/>
    </source>
</evidence>
<reference evidence="7" key="1">
    <citation type="submission" date="2016-09" db="EMBL/GenBank/DDBJ databases">
        <authorList>
            <person name="Varghese N."/>
            <person name="Submissions S."/>
        </authorList>
    </citation>
    <scope>NUCLEOTIDE SEQUENCE [LARGE SCALE GENOMIC DNA]</scope>
    <source>
        <strain evidence="7">JS23</strain>
    </source>
</reference>
<evidence type="ECO:0000313" key="6">
    <source>
        <dbReference type="EMBL" id="SDV47184.1"/>
    </source>
</evidence>
<feature type="transmembrane region" description="Helical" evidence="5">
    <location>
        <begin position="6"/>
        <end position="29"/>
    </location>
</feature>
<evidence type="ECO:0000313" key="7">
    <source>
        <dbReference type="Proteomes" id="UP000243719"/>
    </source>
</evidence>
<protein>
    <recommendedName>
        <fullName evidence="8">DUF1656 domain-containing protein</fullName>
    </recommendedName>
</protein>
<keyword evidence="4 5" id="KW-0472">Membrane</keyword>